<dbReference type="KEGG" id="ccro:CMC5_076970"/>
<dbReference type="EMBL" id="CP012159">
    <property type="protein sequence ID" value="AKT43465.1"/>
    <property type="molecule type" value="Genomic_DNA"/>
</dbReference>
<protein>
    <submittedName>
        <fullName evidence="2">Uncharacterized protein</fullName>
    </submittedName>
</protein>
<name>A0A0K1ERA6_CHOCO</name>
<organism evidence="2 3">
    <name type="scientific">Chondromyces crocatus</name>
    <dbReference type="NCBI Taxonomy" id="52"/>
    <lineage>
        <taxon>Bacteria</taxon>
        <taxon>Pseudomonadati</taxon>
        <taxon>Myxococcota</taxon>
        <taxon>Polyangia</taxon>
        <taxon>Polyangiales</taxon>
        <taxon>Polyangiaceae</taxon>
        <taxon>Chondromyces</taxon>
    </lineage>
</organism>
<evidence type="ECO:0000313" key="2">
    <source>
        <dbReference type="EMBL" id="AKT43465.1"/>
    </source>
</evidence>
<proteinExistence type="predicted"/>
<dbReference type="AlphaFoldDB" id="A0A0K1ERA6"/>
<evidence type="ECO:0000256" key="1">
    <source>
        <dbReference type="SAM" id="MobiDB-lite"/>
    </source>
</evidence>
<sequence>MPNAEPATHDRLANQGKPMSHPLRGTTSMKTLRIFDLTISVPDDVQMTTEPSSHWSSTYYFYGPSVSGFRAAFTRDAAKTGYITTYESETSCRFKQGERTILLSQVDQTQLKLIFTDAAALPRAQCTDQSICLAGIELTLPAGVEIRAGRECRRGPYWSEAVWWLRGVEALDVATHIHHELNAKKITSRAVCTPARGQVPPCWKVKGEQTKQLLVQASLTENERHIELELAVYGAFNPD</sequence>
<dbReference type="Proteomes" id="UP000067626">
    <property type="component" value="Chromosome"/>
</dbReference>
<accession>A0A0K1ERA6</accession>
<reference evidence="2 3" key="1">
    <citation type="submission" date="2015-07" db="EMBL/GenBank/DDBJ databases">
        <title>Genome analysis of myxobacterium Chondromyces crocatus Cm c5 reveals a high potential for natural compound synthesis and the genetic basis for the loss of fruiting body formation.</title>
        <authorList>
            <person name="Zaburannyi N."/>
            <person name="Bunk B."/>
            <person name="Maier J."/>
            <person name="Overmann J."/>
            <person name="Mueller R."/>
        </authorList>
    </citation>
    <scope>NUCLEOTIDE SEQUENCE [LARGE SCALE GENOMIC DNA]</scope>
    <source>
        <strain evidence="2 3">Cm c5</strain>
    </source>
</reference>
<keyword evidence="3" id="KW-1185">Reference proteome</keyword>
<feature type="region of interest" description="Disordered" evidence="1">
    <location>
        <begin position="1"/>
        <end position="24"/>
    </location>
</feature>
<evidence type="ECO:0000313" key="3">
    <source>
        <dbReference type="Proteomes" id="UP000067626"/>
    </source>
</evidence>
<gene>
    <name evidence="2" type="ORF">CMC5_076970</name>
</gene>